<dbReference type="EMBL" id="CAFBPF010000121">
    <property type="protein sequence ID" value="CAB5015793.1"/>
    <property type="molecule type" value="Genomic_DNA"/>
</dbReference>
<reference evidence="1" key="1">
    <citation type="submission" date="2020-05" db="EMBL/GenBank/DDBJ databases">
        <authorList>
            <person name="Chiriac C."/>
            <person name="Salcher M."/>
            <person name="Ghai R."/>
            <person name="Kavagutti S V."/>
        </authorList>
    </citation>
    <scope>NUCLEOTIDE SEQUENCE</scope>
</reference>
<accession>A0A6J7QJC2</accession>
<evidence type="ECO:0000313" key="1">
    <source>
        <dbReference type="EMBL" id="CAB5015793.1"/>
    </source>
</evidence>
<dbReference type="PANTHER" id="PTHR42780:SF1">
    <property type="entry name" value="ISOLEUCINE--TRNA LIGASE, CYTOPLASMIC"/>
    <property type="match status" value="1"/>
</dbReference>
<dbReference type="InterPro" id="IPR023586">
    <property type="entry name" value="Ile-tRNA-ligase_type2"/>
</dbReference>
<proteinExistence type="predicted"/>
<protein>
    <submittedName>
        <fullName evidence="1">Unannotated protein</fullName>
    </submittedName>
</protein>
<dbReference type="Pfam" id="PF19302">
    <property type="entry name" value="DUF5915"/>
    <property type="match status" value="1"/>
</dbReference>
<dbReference type="AlphaFoldDB" id="A0A6J7QJC2"/>
<dbReference type="PANTHER" id="PTHR42780">
    <property type="entry name" value="SOLEUCYL-TRNA SYNTHETASE"/>
    <property type="match status" value="1"/>
</dbReference>
<name>A0A6J7QJC2_9ZZZZ</name>
<sequence>MPALKAYLATADAQVVRSALEESGVYVVSIEGTEIHLNADDVEVRAASHEKFALAQEGGIAVALDTTLNDELRSEGISRDLVRALNDLRKEVGLEIADRIHLSLSAVGLAAEAISTHQETIAGEVLATRVSIEEGIEPGSEGWHLLSLEGGEVSARVEVVEP</sequence>
<dbReference type="GO" id="GO:0006428">
    <property type="term" value="P:isoleucyl-tRNA aminoacylation"/>
    <property type="evidence" value="ECO:0007669"/>
    <property type="project" value="TreeGrafter"/>
</dbReference>
<dbReference type="GO" id="GO:0004822">
    <property type="term" value="F:isoleucine-tRNA ligase activity"/>
    <property type="evidence" value="ECO:0007669"/>
    <property type="project" value="InterPro"/>
</dbReference>
<organism evidence="1">
    <name type="scientific">freshwater metagenome</name>
    <dbReference type="NCBI Taxonomy" id="449393"/>
    <lineage>
        <taxon>unclassified sequences</taxon>
        <taxon>metagenomes</taxon>
        <taxon>ecological metagenomes</taxon>
    </lineage>
</organism>
<gene>
    <name evidence="1" type="ORF">UFOPK4071_00967</name>
</gene>